<dbReference type="Gene3D" id="3.40.50.300">
    <property type="entry name" value="P-loop containing nucleotide triphosphate hydrolases"/>
    <property type="match status" value="1"/>
</dbReference>
<evidence type="ECO:0000256" key="1">
    <source>
        <dbReference type="SAM" id="Phobius"/>
    </source>
</evidence>
<evidence type="ECO:0000313" key="4">
    <source>
        <dbReference type="Proteomes" id="UP001519460"/>
    </source>
</evidence>
<dbReference type="EMBL" id="JACVVK020000376">
    <property type="protein sequence ID" value="KAK7476399.1"/>
    <property type="molecule type" value="Genomic_DNA"/>
</dbReference>
<dbReference type="PANTHER" id="PTHR15723:SF0">
    <property type="entry name" value="CARBOHYDRATE SULFOTRANSFERASE 15"/>
    <property type="match status" value="1"/>
</dbReference>
<dbReference type="SUPFAM" id="SSF52540">
    <property type="entry name" value="P-loop containing nucleoside triphosphate hydrolases"/>
    <property type="match status" value="1"/>
</dbReference>
<dbReference type="PANTHER" id="PTHR15723">
    <property type="entry name" value="CARBOHYDRATE SULFOTRANSFERASE 15"/>
    <property type="match status" value="1"/>
</dbReference>
<dbReference type="Pfam" id="PF00685">
    <property type="entry name" value="Sulfotransfer_1"/>
    <property type="match status" value="1"/>
</dbReference>
<protein>
    <recommendedName>
        <fullName evidence="2">Sulfotransferase domain-containing protein</fullName>
    </recommendedName>
</protein>
<dbReference type="Proteomes" id="UP001519460">
    <property type="component" value="Unassembled WGS sequence"/>
</dbReference>
<proteinExistence type="predicted"/>
<dbReference type="InterPro" id="IPR052654">
    <property type="entry name" value="CS_Sulfotransferase"/>
</dbReference>
<name>A0ABD0JNJ9_9CAEN</name>
<dbReference type="InterPro" id="IPR027417">
    <property type="entry name" value="P-loop_NTPase"/>
</dbReference>
<keyword evidence="1" id="KW-1133">Transmembrane helix</keyword>
<keyword evidence="1" id="KW-0472">Membrane</keyword>
<evidence type="ECO:0000259" key="2">
    <source>
        <dbReference type="Pfam" id="PF00685"/>
    </source>
</evidence>
<feature type="domain" description="Sulfotransferase" evidence="2">
    <location>
        <begin position="213"/>
        <end position="336"/>
    </location>
</feature>
<reference evidence="3 4" key="1">
    <citation type="journal article" date="2023" name="Sci. Data">
        <title>Genome assembly of the Korean intertidal mud-creeper Batillaria attramentaria.</title>
        <authorList>
            <person name="Patra A.K."/>
            <person name="Ho P.T."/>
            <person name="Jun S."/>
            <person name="Lee S.J."/>
            <person name="Kim Y."/>
            <person name="Won Y.J."/>
        </authorList>
    </citation>
    <scope>NUCLEOTIDE SEQUENCE [LARGE SCALE GENOMIC DNA]</scope>
    <source>
        <strain evidence="3">Wonlab-2016</strain>
    </source>
</reference>
<evidence type="ECO:0000313" key="3">
    <source>
        <dbReference type="EMBL" id="KAK7476399.1"/>
    </source>
</evidence>
<feature type="transmembrane region" description="Helical" evidence="1">
    <location>
        <begin position="6"/>
        <end position="26"/>
    </location>
</feature>
<sequence>MGQLHFRVVALLCMVLGAGIFLMLYWPAGNQWQTTQPLRTWKCHACGASSPEHTVGTRKIAKQKWIGKMERKTLWTPAAITHISCTGKRDGPAPALARPAGFISPFDYIPGSKNPCWNSSTEDSLPQLNCLPYFFLAGVSKCGSTDIFSRLTEHPQVMITKQKEPRWFDIRRYNKGDGSPTYFWRNYHWALYPGNEGCGEPRVVIPDFIRRLLPDAKIIISFRNPADSLYSKYLQYGDKGFSRSPDHFHTLVTGQIRRYQDCFSHHSVRSCAYNVTLSTETEVRLEKGLYAVFLADWFRIFPPDQFHIIRFEDYVADIRGHLQNMFDFLALDAMPETSLQEVASRPPANRGNHYDVGPMLPVTRQVLEEFYTPFNRRLADLLSDKRFLWPS</sequence>
<keyword evidence="4" id="KW-1185">Reference proteome</keyword>
<gene>
    <name evidence="3" type="ORF">BaRGS_00032324</name>
</gene>
<dbReference type="InterPro" id="IPR000863">
    <property type="entry name" value="Sulfotransferase_dom"/>
</dbReference>
<comment type="caution">
    <text evidence="3">The sequence shown here is derived from an EMBL/GenBank/DDBJ whole genome shotgun (WGS) entry which is preliminary data.</text>
</comment>
<dbReference type="AlphaFoldDB" id="A0ABD0JNJ9"/>
<organism evidence="3 4">
    <name type="scientific">Batillaria attramentaria</name>
    <dbReference type="NCBI Taxonomy" id="370345"/>
    <lineage>
        <taxon>Eukaryota</taxon>
        <taxon>Metazoa</taxon>
        <taxon>Spiralia</taxon>
        <taxon>Lophotrochozoa</taxon>
        <taxon>Mollusca</taxon>
        <taxon>Gastropoda</taxon>
        <taxon>Caenogastropoda</taxon>
        <taxon>Sorbeoconcha</taxon>
        <taxon>Cerithioidea</taxon>
        <taxon>Batillariidae</taxon>
        <taxon>Batillaria</taxon>
    </lineage>
</organism>
<keyword evidence="1" id="KW-0812">Transmembrane</keyword>
<accession>A0ABD0JNJ9</accession>